<feature type="domain" description="Protein kinase" evidence="8">
    <location>
        <begin position="685"/>
        <end position="955"/>
    </location>
</feature>
<protein>
    <recommendedName>
        <fullName evidence="8">Protein kinase domain-containing protein</fullName>
    </recommendedName>
</protein>
<evidence type="ECO:0000256" key="5">
    <source>
        <dbReference type="ARBA" id="ARBA00022840"/>
    </source>
</evidence>
<dbReference type="Gene3D" id="1.10.510.10">
    <property type="entry name" value="Transferase(Phosphotransferase) domain 1"/>
    <property type="match status" value="1"/>
</dbReference>
<dbReference type="Proteomes" id="UP000694416">
    <property type="component" value="Unplaced"/>
</dbReference>
<accession>A0A8C9G9F3</accession>
<keyword evidence="3 6" id="KW-0547">Nucleotide-binding</keyword>
<evidence type="ECO:0000256" key="3">
    <source>
        <dbReference type="ARBA" id="ARBA00022741"/>
    </source>
</evidence>
<feature type="binding site" evidence="6">
    <location>
        <position position="714"/>
    </location>
    <ligand>
        <name>ATP</name>
        <dbReference type="ChEBI" id="CHEBI:30616"/>
    </ligand>
</feature>
<evidence type="ECO:0000313" key="9">
    <source>
        <dbReference type="Ensembl" id="ENSPTEP00000000281.1"/>
    </source>
</evidence>
<keyword evidence="4" id="KW-0418">Kinase</keyword>
<dbReference type="SUPFAM" id="SSF56112">
    <property type="entry name" value="Protein kinase-like (PK-like)"/>
    <property type="match status" value="1"/>
</dbReference>
<keyword evidence="2" id="KW-0808">Transferase</keyword>
<keyword evidence="1" id="KW-0723">Serine/threonine-protein kinase</keyword>
<evidence type="ECO:0000313" key="10">
    <source>
        <dbReference type="Proteomes" id="UP000694416"/>
    </source>
</evidence>
<evidence type="ECO:0000256" key="2">
    <source>
        <dbReference type="ARBA" id="ARBA00022679"/>
    </source>
</evidence>
<dbReference type="PANTHER" id="PTHR22974:SF23">
    <property type="entry name" value="TOUSLED-LIKE KINASE, ISOFORM G"/>
    <property type="match status" value="1"/>
</dbReference>
<evidence type="ECO:0000256" key="6">
    <source>
        <dbReference type="PROSITE-ProRule" id="PRU10141"/>
    </source>
</evidence>
<dbReference type="InterPro" id="IPR000719">
    <property type="entry name" value="Prot_kinase_dom"/>
</dbReference>
<dbReference type="InterPro" id="IPR017441">
    <property type="entry name" value="Protein_kinase_ATP_BS"/>
</dbReference>
<feature type="region of interest" description="Disordered" evidence="7">
    <location>
        <begin position="450"/>
        <end position="471"/>
    </location>
</feature>
<name>A0A8C9G9F3_9PRIM</name>
<dbReference type="GO" id="GO:0005524">
    <property type="term" value="F:ATP binding"/>
    <property type="evidence" value="ECO:0007669"/>
    <property type="project" value="UniProtKB-UniRule"/>
</dbReference>
<dbReference type="AlphaFoldDB" id="A0A8C9G9F3"/>
<dbReference type="GO" id="GO:0004674">
    <property type="term" value="F:protein serine/threonine kinase activity"/>
    <property type="evidence" value="ECO:0007669"/>
    <property type="project" value="UniProtKB-KW"/>
</dbReference>
<dbReference type="SMART" id="SM00220">
    <property type="entry name" value="S_TKc"/>
    <property type="match status" value="1"/>
</dbReference>
<organism evidence="9 10">
    <name type="scientific">Piliocolobus tephrosceles</name>
    <name type="common">Ugandan red Colobus</name>
    <dbReference type="NCBI Taxonomy" id="591936"/>
    <lineage>
        <taxon>Eukaryota</taxon>
        <taxon>Metazoa</taxon>
        <taxon>Chordata</taxon>
        <taxon>Craniata</taxon>
        <taxon>Vertebrata</taxon>
        <taxon>Euteleostomi</taxon>
        <taxon>Mammalia</taxon>
        <taxon>Eutheria</taxon>
        <taxon>Euarchontoglires</taxon>
        <taxon>Primates</taxon>
        <taxon>Haplorrhini</taxon>
        <taxon>Catarrhini</taxon>
        <taxon>Cercopithecidae</taxon>
        <taxon>Colobinae</taxon>
        <taxon>Piliocolobus</taxon>
    </lineage>
</organism>
<dbReference type="PANTHER" id="PTHR22974">
    <property type="entry name" value="MIXED LINEAGE PROTEIN KINASE"/>
    <property type="match status" value="1"/>
</dbReference>
<dbReference type="InterPro" id="IPR008271">
    <property type="entry name" value="Ser/Thr_kinase_AS"/>
</dbReference>
<dbReference type="GO" id="GO:0007059">
    <property type="term" value="P:chromosome segregation"/>
    <property type="evidence" value="ECO:0007669"/>
    <property type="project" value="TreeGrafter"/>
</dbReference>
<dbReference type="PROSITE" id="PS00108">
    <property type="entry name" value="PROTEIN_KINASE_ST"/>
    <property type="match status" value="1"/>
</dbReference>
<sequence length="961" mass="113394">MDIMTKLKENLNKLKKPTNDFKEIIEKKTFKSSRDKIEFVKRFKKMIVPNFRIEKIRKQRNHLIIIELMSKIQNKLIINRLNSELTKKINLNDLVFVVLKQFKNSVDIMSNKFVKQFYQDLINTYFNGKNNTNIDCKYLVQLFKSKEEQEKNQEFFELFQKDLNYLEQNKKQCENVEEKIHSLKFLILESILKEKDLERSVNRLLLNHEQSKYGYFYKVNQTEENTYDTTEYGKLLENFSKEAINFYSILNKRNLDKHAYHDIRNFNFKINSNEKIKKNTTIQNGNKKMNKNIRDYYENENSNKVDNVALKINNLCDEDKQTTDTSKNSNNLRQNVNNHIYDNNGICVFPGDKDTDKDADADTDADEHCNQLHNANGGLPFINVAKKELGLNNAHIYYENGNAQGEEDIYRCHLKRGIQDIPNCNNNNRGENKHLCDEKDTTEEKENIKDKANVKDKANISSSSPLNKCSKDSITKRINNESYKKGTKYKDKNNNKKRNELECGSGEYENKLESDDIIRFICEQKKNFFVNEKQEKINNEIFYKVFEQYPYIFFKKTLKNYNSLLNENQEETDLAWLTVLKKNNKRSILPPSRDTFRDGTHFANCRATEHTLKFFLSLLSLLTKKEIDKNLKDYLKKNIQFLNTELFSMKLNLDKKRLILEKKLDRFNFQENSEFSFYNPLKMNIRMMNLIGRGGFAEVWEVFDSINLEMYAAKIHKIEPTMDNQIKNKIIQRAENEINIHIHCHRHIFIVKLEFFFVFGSATNLLVGMELCEIDLDKYIKYHGPINELLALCWTKQVLLGLLYMKKLPTGMVHHCDLKPANLLIKDGVIKISDFGLAKLILPNTCQFYNGGGTLYYQPPECLKNKKKLIITDKIDIWSLGCILYEMLFCERPFQFSYLEKCSKDLLINKIKKGVTYPKINQPISQITLDYIQFLLTFDYELRPSIEEALNYPIFENFNIS</sequence>
<keyword evidence="10" id="KW-1185">Reference proteome</keyword>
<dbReference type="Ensembl" id="ENSPTET00000000428.1">
    <property type="protein sequence ID" value="ENSPTEP00000000281.1"/>
    <property type="gene ID" value="ENSPTEG00000000347.1"/>
</dbReference>
<dbReference type="Pfam" id="PF00069">
    <property type="entry name" value="Pkinase"/>
    <property type="match status" value="1"/>
</dbReference>
<evidence type="ECO:0000256" key="7">
    <source>
        <dbReference type="SAM" id="MobiDB-lite"/>
    </source>
</evidence>
<reference evidence="9" key="2">
    <citation type="submission" date="2025-09" db="UniProtKB">
        <authorList>
            <consortium name="Ensembl"/>
        </authorList>
    </citation>
    <scope>IDENTIFICATION</scope>
</reference>
<keyword evidence="5 6" id="KW-0067">ATP-binding</keyword>
<evidence type="ECO:0000256" key="4">
    <source>
        <dbReference type="ARBA" id="ARBA00022777"/>
    </source>
</evidence>
<dbReference type="GO" id="GO:0035556">
    <property type="term" value="P:intracellular signal transduction"/>
    <property type="evidence" value="ECO:0007669"/>
    <property type="project" value="TreeGrafter"/>
</dbReference>
<dbReference type="PROSITE" id="PS00107">
    <property type="entry name" value="PROTEIN_KINASE_ATP"/>
    <property type="match status" value="1"/>
</dbReference>
<dbReference type="PROSITE" id="PS50011">
    <property type="entry name" value="PROTEIN_KINASE_DOM"/>
    <property type="match status" value="1"/>
</dbReference>
<dbReference type="InterPro" id="IPR011009">
    <property type="entry name" value="Kinase-like_dom_sf"/>
</dbReference>
<evidence type="ECO:0000256" key="1">
    <source>
        <dbReference type="ARBA" id="ARBA00022527"/>
    </source>
</evidence>
<evidence type="ECO:0000259" key="8">
    <source>
        <dbReference type="PROSITE" id="PS50011"/>
    </source>
</evidence>
<proteinExistence type="predicted"/>
<reference evidence="9" key="1">
    <citation type="submission" date="2025-08" db="UniProtKB">
        <authorList>
            <consortium name="Ensembl"/>
        </authorList>
    </citation>
    <scope>IDENTIFICATION</scope>
</reference>
<dbReference type="GO" id="GO:0005634">
    <property type="term" value="C:nucleus"/>
    <property type="evidence" value="ECO:0007669"/>
    <property type="project" value="TreeGrafter"/>
</dbReference>